<feature type="region of interest" description="Disordered" evidence="6">
    <location>
        <begin position="17"/>
        <end position="44"/>
    </location>
</feature>
<dbReference type="SMART" id="SM00119">
    <property type="entry name" value="HECTc"/>
    <property type="match status" value="1"/>
</dbReference>
<dbReference type="AlphaFoldDB" id="A0A9N9GNV9"/>
<protein>
    <recommendedName>
        <fullName evidence="2">HECT-type E3 ubiquitin transferase</fullName>
        <ecNumber evidence="2">2.3.2.26</ecNumber>
    </recommendedName>
</protein>
<dbReference type="PROSITE" id="PS50237">
    <property type="entry name" value="HECT"/>
    <property type="match status" value="1"/>
</dbReference>
<dbReference type="GO" id="GO:0006511">
    <property type="term" value="P:ubiquitin-dependent protein catabolic process"/>
    <property type="evidence" value="ECO:0007669"/>
    <property type="project" value="TreeGrafter"/>
</dbReference>
<dbReference type="EC" id="2.3.2.26" evidence="2"/>
<evidence type="ECO:0000256" key="4">
    <source>
        <dbReference type="ARBA" id="ARBA00022786"/>
    </source>
</evidence>
<dbReference type="SUPFAM" id="SSF56204">
    <property type="entry name" value="Hect, E3 ligase catalytic domain"/>
    <property type="match status" value="1"/>
</dbReference>
<name>A0A9N9GNV9_FUNMO</name>
<dbReference type="InterPro" id="IPR000569">
    <property type="entry name" value="HECT_dom"/>
</dbReference>
<evidence type="ECO:0000259" key="7">
    <source>
        <dbReference type="PROSITE" id="PS50237"/>
    </source>
</evidence>
<dbReference type="GO" id="GO:0000209">
    <property type="term" value="P:protein polyubiquitination"/>
    <property type="evidence" value="ECO:0007669"/>
    <property type="project" value="InterPro"/>
</dbReference>
<evidence type="ECO:0000256" key="1">
    <source>
        <dbReference type="ARBA" id="ARBA00000885"/>
    </source>
</evidence>
<feature type="active site" description="Glycyl thioester intermediate" evidence="5">
    <location>
        <position position="944"/>
    </location>
</feature>
<keyword evidence="3" id="KW-0808">Transferase</keyword>
<evidence type="ECO:0000256" key="3">
    <source>
        <dbReference type="ARBA" id="ARBA00022679"/>
    </source>
</evidence>
<keyword evidence="9" id="KW-1185">Reference proteome</keyword>
<dbReference type="InterPro" id="IPR035983">
    <property type="entry name" value="Hect_E3_ubiquitin_ligase"/>
</dbReference>
<evidence type="ECO:0000256" key="5">
    <source>
        <dbReference type="PROSITE-ProRule" id="PRU00104"/>
    </source>
</evidence>
<gene>
    <name evidence="8" type="ORF">FMOSSE_LOCUS9889</name>
</gene>
<dbReference type="FunFam" id="3.30.2160.10:FF:000002">
    <property type="entry name" value="Putative Ubiquitin-protein ligase E3C"/>
    <property type="match status" value="1"/>
</dbReference>
<dbReference type="PANTHER" id="PTHR45700">
    <property type="entry name" value="UBIQUITIN-PROTEIN LIGASE E3C"/>
    <property type="match status" value="1"/>
</dbReference>
<dbReference type="CDD" id="cd00078">
    <property type="entry name" value="HECTc"/>
    <property type="match status" value="1"/>
</dbReference>
<keyword evidence="4 5" id="KW-0833">Ubl conjugation pathway</keyword>
<dbReference type="Proteomes" id="UP000789375">
    <property type="component" value="Unassembled WGS sequence"/>
</dbReference>
<dbReference type="GO" id="GO:0061630">
    <property type="term" value="F:ubiquitin protein ligase activity"/>
    <property type="evidence" value="ECO:0007669"/>
    <property type="project" value="UniProtKB-EC"/>
</dbReference>
<dbReference type="PANTHER" id="PTHR45700:SF2">
    <property type="entry name" value="UBIQUITIN-PROTEIN LIGASE E3C"/>
    <property type="match status" value="1"/>
</dbReference>
<evidence type="ECO:0000313" key="8">
    <source>
        <dbReference type="EMBL" id="CAG8619252.1"/>
    </source>
</evidence>
<dbReference type="Gene3D" id="3.30.2410.10">
    <property type="entry name" value="Hect, E3 ligase catalytic domain"/>
    <property type="match status" value="1"/>
</dbReference>
<evidence type="ECO:0000256" key="2">
    <source>
        <dbReference type="ARBA" id="ARBA00012485"/>
    </source>
</evidence>
<dbReference type="Gene3D" id="3.90.1750.10">
    <property type="entry name" value="Hect, E3 ligase catalytic domains"/>
    <property type="match status" value="1"/>
</dbReference>
<organism evidence="8 9">
    <name type="scientific">Funneliformis mosseae</name>
    <name type="common">Endomycorrhizal fungus</name>
    <name type="synonym">Glomus mosseae</name>
    <dbReference type="NCBI Taxonomy" id="27381"/>
    <lineage>
        <taxon>Eukaryota</taxon>
        <taxon>Fungi</taxon>
        <taxon>Fungi incertae sedis</taxon>
        <taxon>Mucoromycota</taxon>
        <taxon>Glomeromycotina</taxon>
        <taxon>Glomeromycetes</taxon>
        <taxon>Glomerales</taxon>
        <taxon>Glomeraceae</taxon>
        <taxon>Funneliformis</taxon>
    </lineage>
</organism>
<dbReference type="Pfam" id="PF00632">
    <property type="entry name" value="HECT"/>
    <property type="match status" value="1"/>
</dbReference>
<comment type="catalytic activity">
    <reaction evidence="1">
        <text>S-ubiquitinyl-[E2 ubiquitin-conjugating enzyme]-L-cysteine + [acceptor protein]-L-lysine = [E2 ubiquitin-conjugating enzyme]-L-cysteine + N(6)-ubiquitinyl-[acceptor protein]-L-lysine.</text>
        <dbReference type="EC" id="2.3.2.26"/>
    </reaction>
</comment>
<comment type="caution">
    <text evidence="8">The sequence shown here is derived from an EMBL/GenBank/DDBJ whole genome shotgun (WGS) entry which is preliminary data.</text>
</comment>
<dbReference type="EMBL" id="CAJVPP010003047">
    <property type="protein sequence ID" value="CAG8619252.1"/>
    <property type="molecule type" value="Genomic_DNA"/>
</dbReference>
<evidence type="ECO:0000256" key="6">
    <source>
        <dbReference type="SAM" id="MobiDB-lite"/>
    </source>
</evidence>
<dbReference type="InterPro" id="IPR044611">
    <property type="entry name" value="E3A/B/C-like"/>
</dbReference>
<feature type="domain" description="HECT" evidence="7">
    <location>
        <begin position="646"/>
        <end position="976"/>
    </location>
</feature>
<proteinExistence type="predicted"/>
<dbReference type="Gene3D" id="3.30.2160.10">
    <property type="entry name" value="Hect, E3 ligase catalytic domain"/>
    <property type="match status" value="1"/>
</dbReference>
<sequence>MINSFEGHYKSRRTINLGGRRQQEDREALVKKTHDQRKAREKERLKQKSAIKIQAFYRGRTTAGTFRDNERKSWDQQIKFMINNVYSERDLALNLINLVRSFLFFYRSHYDAQRKLNLNQMLRKQTKGLEAVFFPFYYDDLRDLWTYQLKRTLFIFLKNLEINTMQPDQSIYNLETLLLTMNISKYQKIQNINREELYQGILEYLCIHVELALHPLQISSSSHQIYDSFLQNFITHIFTIPLIPNRINIETLKIFSSRLPLNDIILKLSTMVGAVEDIEQGCVLFGNLLAFAHQKVSKMKINVMLAYMKTIQNLALRIPTQLLIDKSENSNDALPKVDPRILKWISRLFDKEHLASFFALVASSAIFGVSNFFITLMIRWPSKKVVLLNNMIYGKRPVVSLLWGAFENTELAQLLTNNKSNSNTMTDPTFSEQWGLFALLCEVYSRVLFTMGDDEFFDERKNPLRLSEIIKMSTCMKHVGFLIYWNRNNSPPLKMDVRIESSCIDLYYLRDIVTKLLRQIHARDSRRQFTPTDHWLMTSEIDMNVFVKIVVLDEQDLEYDSDDEACNLDKMQIANISPRLGILYNIPFVIPFEERVKIFREFVQNDRERNINRADLFMQPRARVSIRRNSVFEDGFSNLNALGSGLKSPIAIQFIDEFGMQEAGIDGGGLFKEFLTSLTRIAFDTNYGLFLSTKEQLLYPNPYAFSSQEQLSYYGFIGRILGKALYEGILVDAAFAGFFLNKWLGRTSYLDDLPSLDPELYQGLIYLKNYQGDVESDLSLNFTVVNNELGVSRTIELIPGGSDIPVTNENRISYIHRVADYRLNKQIELQCGAFFGGLLDLINQKWLMMFNQEELQILVGGAYIPINIEDLKQNTEYSDYKEDDPVIINFWKVVTEFPEEQKQKLIKFVTSCSRPPLLGFKELHPKFSIRKAGSGTRLPSSSTCVNLLKLPAYSDENTLREKLSYAINADVGFDLS</sequence>
<dbReference type="PROSITE" id="PS50096">
    <property type="entry name" value="IQ"/>
    <property type="match status" value="1"/>
</dbReference>
<accession>A0A9N9GNV9</accession>
<reference evidence="8" key="1">
    <citation type="submission" date="2021-06" db="EMBL/GenBank/DDBJ databases">
        <authorList>
            <person name="Kallberg Y."/>
            <person name="Tangrot J."/>
            <person name="Rosling A."/>
        </authorList>
    </citation>
    <scope>NUCLEOTIDE SEQUENCE</scope>
    <source>
        <strain evidence="8">87-6 pot B 2015</strain>
    </source>
</reference>
<evidence type="ECO:0000313" key="9">
    <source>
        <dbReference type="Proteomes" id="UP000789375"/>
    </source>
</evidence>
<feature type="compositionally biased region" description="Basic and acidic residues" evidence="6">
    <location>
        <begin position="21"/>
        <end position="44"/>
    </location>
</feature>
<dbReference type="FunFam" id="3.30.2410.10:FF:000011">
    <property type="entry name" value="Putative Ubiquitin-protein ligase E3C"/>
    <property type="match status" value="1"/>
</dbReference>